<evidence type="ECO:0000313" key="2">
    <source>
        <dbReference type="Proteomes" id="UP000575241"/>
    </source>
</evidence>
<reference evidence="1 2" key="1">
    <citation type="submission" date="2020-08" db="EMBL/GenBank/DDBJ databases">
        <title>Functional genomics of gut bacteria from endangered species of beetles.</title>
        <authorList>
            <person name="Carlos-Shanley C."/>
        </authorList>
    </citation>
    <scope>NUCLEOTIDE SEQUENCE [LARGE SCALE GENOMIC DNA]</scope>
    <source>
        <strain evidence="1 2">S00224</strain>
    </source>
</reference>
<gene>
    <name evidence="1" type="ORF">HNP52_001841</name>
</gene>
<keyword evidence="2" id="KW-1185">Reference proteome</keyword>
<dbReference type="AlphaFoldDB" id="A0A7W7NSD6"/>
<dbReference type="Proteomes" id="UP000575241">
    <property type="component" value="Unassembled WGS sequence"/>
</dbReference>
<proteinExistence type="predicted"/>
<dbReference type="RefSeq" id="WP_184165819.1">
    <property type="nucleotide sequence ID" value="NZ_JACHLN010000002.1"/>
</dbReference>
<dbReference type="EMBL" id="JACHLN010000002">
    <property type="protein sequence ID" value="MBB4838772.1"/>
    <property type="molecule type" value="Genomic_DNA"/>
</dbReference>
<name>A0A7W7NSD6_9SPHN</name>
<sequence>MIGSAMMLWLAGQSVAAPELISSADRFAPIGDAALVALAKTPFDPKSDRRKWGLAVGLHRGVQVVASYVCSDVCPDYTKRIIRYNLRAGPGCEAAGGVSKALAVPMGIGVGQRLYCLPAVIAALQD</sequence>
<protein>
    <submittedName>
        <fullName evidence="1">Uncharacterized protein</fullName>
    </submittedName>
</protein>
<organism evidence="1 2">
    <name type="scientific">Sphingomonas kyeonggiensis</name>
    <dbReference type="NCBI Taxonomy" id="1268553"/>
    <lineage>
        <taxon>Bacteria</taxon>
        <taxon>Pseudomonadati</taxon>
        <taxon>Pseudomonadota</taxon>
        <taxon>Alphaproteobacteria</taxon>
        <taxon>Sphingomonadales</taxon>
        <taxon>Sphingomonadaceae</taxon>
        <taxon>Sphingomonas</taxon>
    </lineage>
</organism>
<evidence type="ECO:0000313" key="1">
    <source>
        <dbReference type="EMBL" id="MBB4838772.1"/>
    </source>
</evidence>
<comment type="caution">
    <text evidence="1">The sequence shown here is derived from an EMBL/GenBank/DDBJ whole genome shotgun (WGS) entry which is preliminary data.</text>
</comment>
<accession>A0A7W7NSD6</accession>